<dbReference type="Gene3D" id="3.40.50.1580">
    <property type="entry name" value="Nucleoside phosphorylase domain"/>
    <property type="match status" value="1"/>
</dbReference>
<dbReference type="AlphaFoldDB" id="A0A5N6T4Z3"/>
<dbReference type="EMBL" id="ML743558">
    <property type="protein sequence ID" value="KAE8141360.1"/>
    <property type="molecule type" value="Genomic_DNA"/>
</dbReference>
<dbReference type="PANTHER" id="PTHR46082">
    <property type="entry name" value="ATP/GTP-BINDING PROTEIN-RELATED"/>
    <property type="match status" value="1"/>
</dbReference>
<name>A0A5N6T4Z3_ASPPS</name>
<accession>A0A5N6T4Z3</accession>
<evidence type="ECO:0000313" key="2">
    <source>
        <dbReference type="Proteomes" id="UP000325672"/>
    </source>
</evidence>
<dbReference type="OrthoDB" id="1577640at2759"/>
<dbReference type="GO" id="GO:0003824">
    <property type="term" value="F:catalytic activity"/>
    <property type="evidence" value="ECO:0007669"/>
    <property type="project" value="InterPro"/>
</dbReference>
<proteinExistence type="predicted"/>
<dbReference type="InterPro" id="IPR035994">
    <property type="entry name" value="Nucleoside_phosphorylase_sf"/>
</dbReference>
<protein>
    <recommendedName>
        <fullName evidence="3">Nucleoside phosphorylase domain-containing protein</fullName>
    </recommendedName>
</protein>
<dbReference type="SUPFAM" id="SSF53167">
    <property type="entry name" value="Purine and uridine phosphorylases"/>
    <property type="match status" value="1"/>
</dbReference>
<gene>
    <name evidence="1" type="ORF">BDV38DRAFT_279261</name>
</gene>
<dbReference type="PANTHER" id="PTHR46082:SF11">
    <property type="entry name" value="AAA+ ATPASE DOMAIN-CONTAINING PROTEIN-RELATED"/>
    <property type="match status" value="1"/>
</dbReference>
<dbReference type="Proteomes" id="UP000325672">
    <property type="component" value="Unassembled WGS sequence"/>
</dbReference>
<dbReference type="RefSeq" id="XP_031917423.1">
    <property type="nucleotide sequence ID" value="XM_032058971.1"/>
</dbReference>
<dbReference type="InterPro" id="IPR053137">
    <property type="entry name" value="NLR-like"/>
</dbReference>
<evidence type="ECO:0008006" key="3">
    <source>
        <dbReference type="Google" id="ProtNLM"/>
    </source>
</evidence>
<evidence type="ECO:0000313" key="1">
    <source>
        <dbReference type="EMBL" id="KAE8141360.1"/>
    </source>
</evidence>
<sequence length="317" mass="34792">MDLFPAAGNGCSQVNVGFKSSTAAPIPRRPGEICGHTFVIACLPVGVYSTSSAPSVAKDMLSTYKTMRFGLMVSISGRVPSQENDIRLGNVVVSKPVGPSGGVVQYDYGKTMAGGKFGQTGTSNKPPAVVLTVLCNVQSEEMLGRSRLNSYLSAVIAEYPPLSRFTYPGEDQGLLFKADYTHDISTLSCGLCDMNMTIQRTKRPTTEPNVFYDLIASANQVMKDAITRDRIARQHGVLCFEMEAARLWINTYPRHLRLFRFTQNEAKARVCGSNSRGICKESVAHDIWRIYSPPCRCQDTASGPSHLYRAGPFAYYR</sequence>
<organism evidence="1 2">
    <name type="scientific">Aspergillus pseudotamarii</name>
    <dbReference type="NCBI Taxonomy" id="132259"/>
    <lineage>
        <taxon>Eukaryota</taxon>
        <taxon>Fungi</taxon>
        <taxon>Dikarya</taxon>
        <taxon>Ascomycota</taxon>
        <taxon>Pezizomycotina</taxon>
        <taxon>Eurotiomycetes</taxon>
        <taxon>Eurotiomycetidae</taxon>
        <taxon>Eurotiales</taxon>
        <taxon>Aspergillaceae</taxon>
        <taxon>Aspergillus</taxon>
        <taxon>Aspergillus subgen. Circumdati</taxon>
    </lineage>
</organism>
<dbReference type="GeneID" id="43643181"/>
<reference evidence="1 2" key="1">
    <citation type="submission" date="2019-04" db="EMBL/GenBank/DDBJ databases">
        <title>Friends and foes A comparative genomics study of 23 Aspergillus species from section Flavi.</title>
        <authorList>
            <consortium name="DOE Joint Genome Institute"/>
            <person name="Kjaerbolling I."/>
            <person name="Vesth T."/>
            <person name="Frisvad J.C."/>
            <person name="Nybo J.L."/>
            <person name="Theobald S."/>
            <person name="Kildgaard S."/>
            <person name="Isbrandt T."/>
            <person name="Kuo A."/>
            <person name="Sato A."/>
            <person name="Lyhne E.K."/>
            <person name="Kogle M.E."/>
            <person name="Wiebenga A."/>
            <person name="Kun R.S."/>
            <person name="Lubbers R.J."/>
            <person name="Makela M.R."/>
            <person name="Barry K."/>
            <person name="Chovatia M."/>
            <person name="Clum A."/>
            <person name="Daum C."/>
            <person name="Haridas S."/>
            <person name="He G."/>
            <person name="LaButti K."/>
            <person name="Lipzen A."/>
            <person name="Mondo S."/>
            <person name="Riley R."/>
            <person name="Salamov A."/>
            <person name="Simmons B.A."/>
            <person name="Magnuson J.K."/>
            <person name="Henrissat B."/>
            <person name="Mortensen U.H."/>
            <person name="Larsen T.O."/>
            <person name="Devries R.P."/>
            <person name="Grigoriev I.V."/>
            <person name="Machida M."/>
            <person name="Baker S.E."/>
            <person name="Andersen M.R."/>
        </authorList>
    </citation>
    <scope>NUCLEOTIDE SEQUENCE [LARGE SCALE GENOMIC DNA]</scope>
    <source>
        <strain evidence="1 2">CBS 117625</strain>
    </source>
</reference>
<dbReference type="GO" id="GO:0009116">
    <property type="term" value="P:nucleoside metabolic process"/>
    <property type="evidence" value="ECO:0007669"/>
    <property type="project" value="InterPro"/>
</dbReference>
<keyword evidence="2" id="KW-1185">Reference proteome</keyword>